<dbReference type="AlphaFoldDB" id="A0A0C9VBZ0"/>
<accession>A0A0C9VBZ0</accession>
<evidence type="ECO:0000313" key="2">
    <source>
        <dbReference type="Proteomes" id="UP000054279"/>
    </source>
</evidence>
<dbReference type="OrthoDB" id="10648570at2759"/>
<evidence type="ECO:0000313" key="1">
    <source>
        <dbReference type="EMBL" id="KIJ34841.1"/>
    </source>
</evidence>
<keyword evidence="2" id="KW-1185">Reference proteome</keyword>
<dbReference type="HOGENOM" id="CLU_142423_0_0_1"/>
<organism evidence="1 2">
    <name type="scientific">Sphaerobolus stellatus (strain SS14)</name>
    <dbReference type="NCBI Taxonomy" id="990650"/>
    <lineage>
        <taxon>Eukaryota</taxon>
        <taxon>Fungi</taxon>
        <taxon>Dikarya</taxon>
        <taxon>Basidiomycota</taxon>
        <taxon>Agaricomycotina</taxon>
        <taxon>Agaricomycetes</taxon>
        <taxon>Phallomycetidae</taxon>
        <taxon>Geastrales</taxon>
        <taxon>Sphaerobolaceae</taxon>
        <taxon>Sphaerobolus</taxon>
    </lineage>
</organism>
<reference evidence="1 2" key="1">
    <citation type="submission" date="2014-06" db="EMBL/GenBank/DDBJ databases">
        <title>Evolutionary Origins and Diversification of the Mycorrhizal Mutualists.</title>
        <authorList>
            <consortium name="DOE Joint Genome Institute"/>
            <consortium name="Mycorrhizal Genomics Consortium"/>
            <person name="Kohler A."/>
            <person name="Kuo A."/>
            <person name="Nagy L.G."/>
            <person name="Floudas D."/>
            <person name="Copeland A."/>
            <person name="Barry K.W."/>
            <person name="Cichocki N."/>
            <person name="Veneault-Fourrey C."/>
            <person name="LaButti K."/>
            <person name="Lindquist E.A."/>
            <person name="Lipzen A."/>
            <person name="Lundell T."/>
            <person name="Morin E."/>
            <person name="Murat C."/>
            <person name="Riley R."/>
            <person name="Ohm R."/>
            <person name="Sun H."/>
            <person name="Tunlid A."/>
            <person name="Henrissat B."/>
            <person name="Grigoriev I.V."/>
            <person name="Hibbett D.S."/>
            <person name="Martin F."/>
        </authorList>
    </citation>
    <scope>NUCLEOTIDE SEQUENCE [LARGE SCALE GENOMIC DNA]</scope>
    <source>
        <strain evidence="1 2">SS14</strain>
    </source>
</reference>
<dbReference type="EMBL" id="KN837195">
    <property type="protein sequence ID" value="KIJ34841.1"/>
    <property type="molecule type" value="Genomic_DNA"/>
</dbReference>
<proteinExistence type="predicted"/>
<gene>
    <name evidence="1" type="ORF">M422DRAFT_263024</name>
</gene>
<dbReference type="Proteomes" id="UP000054279">
    <property type="component" value="Unassembled WGS sequence"/>
</dbReference>
<name>A0A0C9VBZ0_SPHS4</name>
<sequence>MFDPVAEEAESSKQEVIIQHFARLLAARWRCNLPDHDICLSTLSQEELEQWIDELCQGKALVEPPPAWLLHNANIQDDADATSLYSHASSESAMGLGYYAGKGLVRMGKPL</sequence>
<protein>
    <submittedName>
        <fullName evidence="1">Uncharacterized protein</fullName>
    </submittedName>
</protein>